<keyword evidence="1" id="KW-0812">Transmembrane</keyword>
<keyword evidence="1" id="KW-0472">Membrane</keyword>
<sequence>MDSISLPVVSPTFERLKRNGVWLHSLAGVLILAHAISHFRSESTHTLYFWCLLLISLDIFLLVIAGRDLLQQAPRVNLFFRLVEIVFFFGIGTLMVIAGNELTGIVHYLLSIGYGYLFYCERALRRTETLSFHHTGITIPDVPESRFLYWTHINNVNAAYDSIDISTSEDTGELRFDLRVNLNFDQLEHIKAFCRFYLGQP</sequence>
<reference evidence="2" key="2">
    <citation type="submission" date="2020-09" db="EMBL/GenBank/DDBJ databases">
        <authorList>
            <person name="Sun Q."/>
            <person name="Zhou Y."/>
        </authorList>
    </citation>
    <scope>NUCLEOTIDE SEQUENCE</scope>
    <source>
        <strain evidence="2">CGMCC 1.15448</strain>
    </source>
</reference>
<accession>A0A8J2UC24</accession>
<evidence type="ECO:0000313" key="3">
    <source>
        <dbReference type="Proteomes" id="UP000607559"/>
    </source>
</evidence>
<evidence type="ECO:0000256" key="1">
    <source>
        <dbReference type="SAM" id="Phobius"/>
    </source>
</evidence>
<feature type="transmembrane region" description="Helical" evidence="1">
    <location>
        <begin position="47"/>
        <end position="66"/>
    </location>
</feature>
<dbReference type="AlphaFoldDB" id="A0A8J2UC24"/>
<dbReference type="RefSeq" id="WP_188931111.1">
    <property type="nucleotide sequence ID" value="NZ_BMJC01000002.1"/>
</dbReference>
<keyword evidence="1" id="KW-1133">Transmembrane helix</keyword>
<feature type="transmembrane region" description="Helical" evidence="1">
    <location>
        <begin position="21"/>
        <end position="41"/>
    </location>
</feature>
<protein>
    <submittedName>
        <fullName evidence="2">Uncharacterized protein</fullName>
    </submittedName>
</protein>
<dbReference type="EMBL" id="BMJC01000002">
    <property type="protein sequence ID" value="GGA96759.1"/>
    <property type="molecule type" value="Genomic_DNA"/>
</dbReference>
<keyword evidence="3" id="KW-1185">Reference proteome</keyword>
<feature type="transmembrane region" description="Helical" evidence="1">
    <location>
        <begin position="78"/>
        <end position="99"/>
    </location>
</feature>
<evidence type="ECO:0000313" key="2">
    <source>
        <dbReference type="EMBL" id="GGA96759.1"/>
    </source>
</evidence>
<feature type="transmembrane region" description="Helical" evidence="1">
    <location>
        <begin position="105"/>
        <end position="124"/>
    </location>
</feature>
<dbReference type="Proteomes" id="UP000607559">
    <property type="component" value="Unassembled WGS sequence"/>
</dbReference>
<comment type="caution">
    <text evidence="2">The sequence shown here is derived from an EMBL/GenBank/DDBJ whole genome shotgun (WGS) entry which is preliminary data.</text>
</comment>
<reference evidence="2" key="1">
    <citation type="journal article" date="2014" name="Int. J. Syst. Evol. Microbiol.">
        <title>Complete genome sequence of Corynebacterium casei LMG S-19264T (=DSM 44701T), isolated from a smear-ripened cheese.</title>
        <authorList>
            <consortium name="US DOE Joint Genome Institute (JGI-PGF)"/>
            <person name="Walter F."/>
            <person name="Albersmeier A."/>
            <person name="Kalinowski J."/>
            <person name="Ruckert C."/>
        </authorList>
    </citation>
    <scope>NUCLEOTIDE SEQUENCE</scope>
    <source>
        <strain evidence="2">CGMCC 1.15448</strain>
    </source>
</reference>
<proteinExistence type="predicted"/>
<gene>
    <name evidence="2" type="ORF">GCM10011511_20070</name>
</gene>
<name>A0A8J2UC24_9BACT</name>
<organism evidence="2 3">
    <name type="scientific">Puia dinghuensis</name>
    <dbReference type="NCBI Taxonomy" id="1792502"/>
    <lineage>
        <taxon>Bacteria</taxon>
        <taxon>Pseudomonadati</taxon>
        <taxon>Bacteroidota</taxon>
        <taxon>Chitinophagia</taxon>
        <taxon>Chitinophagales</taxon>
        <taxon>Chitinophagaceae</taxon>
        <taxon>Puia</taxon>
    </lineage>
</organism>